<dbReference type="InterPro" id="IPR029315">
    <property type="entry name" value="FANCI_S2"/>
</dbReference>
<dbReference type="Pfam" id="PF14680">
    <property type="entry name" value="FANCI_HD2"/>
    <property type="match status" value="1"/>
</dbReference>
<feature type="domain" description="FANCI helical" evidence="6">
    <location>
        <begin position="633"/>
        <end position="847"/>
    </location>
</feature>
<dbReference type="GO" id="GO:0006281">
    <property type="term" value="P:DNA repair"/>
    <property type="evidence" value="ECO:0007669"/>
    <property type="project" value="InterPro"/>
</dbReference>
<gene>
    <name evidence="7" type="ORF">SeLEV6574_g06626</name>
    <name evidence="8" type="ORF">SeMB42_g03110</name>
</gene>
<keyword evidence="9" id="KW-1185">Reference proteome</keyword>
<evidence type="ECO:0000259" key="6">
    <source>
        <dbReference type="Pfam" id="PF14680"/>
    </source>
</evidence>
<evidence type="ECO:0008006" key="11">
    <source>
        <dbReference type="Google" id="ProtNLM"/>
    </source>
</evidence>
<feature type="region of interest" description="Disordered" evidence="1">
    <location>
        <begin position="1250"/>
        <end position="1271"/>
    </location>
</feature>
<dbReference type="PANTHER" id="PTHR21818">
    <property type="entry name" value="BC025462 PROTEIN"/>
    <property type="match status" value="1"/>
</dbReference>
<dbReference type="Proteomes" id="UP000317494">
    <property type="component" value="Unassembled WGS sequence"/>
</dbReference>
<dbReference type="Pfam" id="PF14678">
    <property type="entry name" value="FANCI_S4"/>
    <property type="match status" value="1"/>
</dbReference>
<evidence type="ECO:0000259" key="3">
    <source>
        <dbReference type="Pfam" id="PF14677"/>
    </source>
</evidence>
<dbReference type="SUPFAM" id="SSF48371">
    <property type="entry name" value="ARM repeat"/>
    <property type="match status" value="1"/>
</dbReference>
<evidence type="ECO:0000259" key="2">
    <source>
        <dbReference type="Pfam" id="PF14676"/>
    </source>
</evidence>
<feature type="domain" description="FANCI solenoid 4" evidence="4">
    <location>
        <begin position="1091"/>
        <end position="1317"/>
    </location>
</feature>
<organism evidence="7 10">
    <name type="scientific">Synchytrium endobioticum</name>
    <dbReference type="NCBI Taxonomy" id="286115"/>
    <lineage>
        <taxon>Eukaryota</taxon>
        <taxon>Fungi</taxon>
        <taxon>Fungi incertae sedis</taxon>
        <taxon>Chytridiomycota</taxon>
        <taxon>Chytridiomycota incertae sedis</taxon>
        <taxon>Chytridiomycetes</taxon>
        <taxon>Synchytriales</taxon>
        <taxon>Synchytriaceae</taxon>
        <taxon>Synchytrium</taxon>
    </lineage>
</organism>
<evidence type="ECO:0000259" key="5">
    <source>
        <dbReference type="Pfam" id="PF14679"/>
    </source>
</evidence>
<dbReference type="STRING" id="286115.A0A507CMV7"/>
<dbReference type="EMBL" id="QEAN01000105">
    <property type="protein sequence ID" value="TPX48165.1"/>
    <property type="molecule type" value="Genomic_DNA"/>
</dbReference>
<feature type="region of interest" description="Disordered" evidence="1">
    <location>
        <begin position="1315"/>
        <end position="1349"/>
    </location>
</feature>
<dbReference type="InterPro" id="IPR016024">
    <property type="entry name" value="ARM-type_fold"/>
</dbReference>
<dbReference type="EMBL" id="QEAM01000390">
    <property type="protein sequence ID" value="TPX40405.1"/>
    <property type="molecule type" value="Genomic_DNA"/>
</dbReference>
<sequence length="1349" mass="152754">MSQAEPTPTWESNLLLLAERQDEAQVRNILIKAAPQRVAQLIAKFLDAKSTQIIPLLNIISAISFGEDAHSFDRRAAVLKECFRFLTLADRHVPRLNVYGDVAAFVDRELEQCPGDLLAGVIELMDKRLHMHPSTIPPSPPTATSATTSSSNTMFVHPSVIQLMPKILHRLSRFEKVIHPKTKADLVGVFYKEQMINRLISINIAQWIPRQHHQQNENDLVVMATNLCISFVDLLDQNLTDEQIQRVIITCSNTLQFVVVVLARDAANSDQVVLVVRLLLQIAKKTGKRESVARVIMEFFSDICGSEITQDEQGYILQPNPNLPENSKVIGQVLRQLNFSLRQDQKMASTFHNMIYRTKSIKSSLTYFNVALLLTVSPIYRFEEEIVDMLKTKAMTVLKDDMKVEAAPWVTDYVNYEPVPIHKIMLALCREYQQGWQTVTKGITTLGFAYLDSAGTNFGRRLAAPETNASKYKGENDKTATERLSEQGVEILCELYKNHNDFRLTIMENLETRIITSGPTTRAGLDLLEKIVQFVAVTHPTTVGRIPRIREIADCLLFMNAEYASPALGALQPLVIHDQPFQQALMLMLRKGMFSIDTNQRKFTLRGLLFLLEVCLSRAEEEGWEAGSSNGKPGRALMLEIALMVRRYLTYSVELKKELYTTLSRLLVKYKNREFAAAVYSCIHPQLRGMEPENLQHRLPFNLQKCMSCKDENCVLKEALPQLAACVCNAAVFSDSMQASGRPCTQSDGSTQATQKGSSTSKAHADMKLILNKLGDMDAGDYGLDKDSSFDLDVPEGQKNFFTSTLLMGTYEAFIEYAFRVGNIDNSCADNVSKLYKRYLFLYNIVKDKIAKIRDPKIKVSLDPTLPFNTIVHIVSRVYGTYERTGGGVTEGQQFLRRYKEFVKYLIMSASHHLQKLAGQGIPPRQRKDTLELLQSLGNTMFQLCSRSELSNVEDAKKKTKPLSAFGMEVLKHVVYLVRDQFKSEFLQFMQTHIKLRLRANDPTQIANQALQTMINNFIDNDNFREATSALAILEEVDDMQVDDEWLDGLTKITDNQDAAFVKAILTLILRKISADDDCLLAQVFSDIALAARAIGNDDLQGIVSEHPVFTEKNGPSCVTLVVNTMATWLDTVLWCIHQLRPLSALPDTAEPVTTQVANQEQDPLCRLMNLWARVIKTFNNRTWPTIVVDSIYRCATKYLKAMSYLTAWKLKHHTAVNATFLDLVRVVHEMNKLLSDNITLRDIAERDEAMDADHQPKKKKASKRASMNRAPKTVVPALVEAQEKYEITLLYLGKKDGKVLQYVKRSTARDFRIDQNNIVLESDEEEEEDDSPQSKRRRVEREEEEGED</sequence>
<dbReference type="Pfam" id="PF14677">
    <property type="entry name" value="FANCI_S3"/>
    <property type="match status" value="1"/>
</dbReference>
<evidence type="ECO:0000259" key="4">
    <source>
        <dbReference type="Pfam" id="PF14678"/>
    </source>
</evidence>
<name>A0A507CMV7_9FUNG</name>
<feature type="domain" description="FANCI solenoid 2" evidence="2">
    <location>
        <begin position="439"/>
        <end position="609"/>
    </location>
</feature>
<dbReference type="InterPro" id="IPR029312">
    <property type="entry name" value="FANCI_HD2"/>
</dbReference>
<dbReference type="Pfam" id="PF14679">
    <property type="entry name" value="FANCI_HD1"/>
    <property type="match status" value="1"/>
</dbReference>
<dbReference type="InterPro" id="IPR029314">
    <property type="entry name" value="FANCI_S4"/>
</dbReference>
<dbReference type="InterPro" id="IPR029310">
    <property type="entry name" value="FANCI_HD1"/>
</dbReference>
<evidence type="ECO:0000256" key="1">
    <source>
        <dbReference type="SAM" id="MobiDB-lite"/>
    </source>
</evidence>
<accession>A0A507CMV7</accession>
<evidence type="ECO:0000313" key="9">
    <source>
        <dbReference type="Proteomes" id="UP000317494"/>
    </source>
</evidence>
<feature type="domain" description="FANCI helical" evidence="5">
    <location>
        <begin position="362"/>
        <end position="427"/>
    </location>
</feature>
<proteinExistence type="predicted"/>
<dbReference type="GO" id="GO:0070182">
    <property type="term" value="F:DNA polymerase binding"/>
    <property type="evidence" value="ECO:0007669"/>
    <property type="project" value="TreeGrafter"/>
</dbReference>
<dbReference type="InterPro" id="IPR026171">
    <property type="entry name" value="FANCI"/>
</dbReference>
<dbReference type="Pfam" id="PF14676">
    <property type="entry name" value="FANCI_S2"/>
    <property type="match status" value="1"/>
</dbReference>
<reference evidence="9 10" key="1">
    <citation type="journal article" date="2019" name="Sci. Rep.">
        <title>Comparative genomics of chytrid fungi reveal insights into the obligate biotrophic and pathogenic lifestyle of Synchytrium endobioticum.</title>
        <authorList>
            <person name="van de Vossenberg B.T.L.H."/>
            <person name="Warris S."/>
            <person name="Nguyen H.D.T."/>
            <person name="van Gent-Pelzer M.P.E."/>
            <person name="Joly D.L."/>
            <person name="van de Geest H.C."/>
            <person name="Bonants P.J.M."/>
            <person name="Smith D.S."/>
            <person name="Levesque C.A."/>
            <person name="van der Lee T.A.J."/>
        </authorList>
    </citation>
    <scope>NUCLEOTIDE SEQUENCE [LARGE SCALE GENOMIC DNA]</scope>
    <source>
        <strain evidence="7 10">LEV6574</strain>
        <strain evidence="8 9">MB42</strain>
    </source>
</reference>
<evidence type="ECO:0000313" key="8">
    <source>
        <dbReference type="EMBL" id="TPX48165.1"/>
    </source>
</evidence>
<comment type="caution">
    <text evidence="7">The sequence shown here is derived from an EMBL/GenBank/DDBJ whole genome shotgun (WGS) entry which is preliminary data.</text>
</comment>
<feature type="domain" description="FANCI solenoid 3" evidence="3">
    <location>
        <begin position="894"/>
        <end position="1035"/>
    </location>
</feature>
<protein>
    <recommendedName>
        <fullName evidence="11">FANCI solenoid 4 domain-containing protein</fullName>
    </recommendedName>
</protein>
<dbReference type="Proteomes" id="UP000320475">
    <property type="component" value="Unassembled WGS sequence"/>
</dbReference>
<evidence type="ECO:0000313" key="7">
    <source>
        <dbReference type="EMBL" id="TPX40405.1"/>
    </source>
</evidence>
<dbReference type="OrthoDB" id="195089at2759"/>
<dbReference type="InterPro" id="IPR029313">
    <property type="entry name" value="FANCI_S3"/>
</dbReference>
<dbReference type="VEuPathDB" id="FungiDB:SeMB42_g03110"/>
<evidence type="ECO:0000313" key="10">
    <source>
        <dbReference type="Proteomes" id="UP000320475"/>
    </source>
</evidence>
<feature type="compositionally biased region" description="Acidic residues" evidence="1">
    <location>
        <begin position="1322"/>
        <end position="1332"/>
    </location>
</feature>
<dbReference type="PANTHER" id="PTHR21818:SF0">
    <property type="entry name" value="FANCONI ANEMIA GROUP I PROTEIN"/>
    <property type="match status" value="1"/>
</dbReference>